<dbReference type="KEGG" id="slp:Slip_2368"/>
<sequence>MRGFNRQAWAVAMGYIGAVVGAGFASGQEIVQFFVVFDRYGLYGVLLSGALFAAMGALLFYICHRSRINGYQRVIRTLFGPRWGKLTDTLFSLFLFLGVCTMFSASGAVFYEHLYLNKTLGIGLTYLATILLLAGGVRGLVFSYNLLVPIKILLLLSIAGCGAFGMKNYAQIPAAYAPLFGYQYWAMAAVLYVAYNFALATAVLPEYQPLVNMRNGTAGAIGGGLGLGLMLCIYYLALSNFSPAVLHYEVPMLLIAGQVGTGAKLAYVCVLWIGILTTALANGYGLAQRVSDLTGIPYSASLCLIMTAALPLSFRSFASLVGTVYPLFGLLGISIMAGVIYRFVKVLSSPDIQKG</sequence>
<name>D7CKC0_SYNLT</name>
<feature type="transmembrane region" description="Helical" evidence="1">
    <location>
        <begin position="153"/>
        <end position="170"/>
    </location>
</feature>
<gene>
    <name evidence="2" type="ordered locus">Slip_2368</name>
</gene>
<feature type="transmembrane region" description="Helical" evidence="1">
    <location>
        <begin position="43"/>
        <end position="63"/>
    </location>
</feature>
<dbReference type="HOGENOM" id="CLU_043930_0_0_9"/>
<keyword evidence="1" id="KW-0472">Membrane</keyword>
<evidence type="ECO:0008006" key="4">
    <source>
        <dbReference type="Google" id="ProtNLM"/>
    </source>
</evidence>
<feature type="transmembrane region" description="Helical" evidence="1">
    <location>
        <begin position="298"/>
        <end position="318"/>
    </location>
</feature>
<reference evidence="3" key="1">
    <citation type="journal article" date="2010" name="Stand. Genomic Sci.">
        <title>Complete genome sequence of Syntrophothermus lipocalidus type strain (TGB-C1T).</title>
        <authorList>
            <consortium name="US DOE Joint Genome Institute (JGI-PGF)"/>
            <person name="Djao O."/>
            <person name="Zhang X."/>
            <person name="Lucas S."/>
            <person name="Lapidus A."/>
            <person name="Glavina Del Rio T."/>
            <person name="Nolan M."/>
            <person name="Tice H."/>
            <person name="Cheng J."/>
            <person name="Han C."/>
            <person name="Tapia R."/>
            <person name="Goodwin L."/>
            <person name="Pitluck S."/>
            <person name="Liolios K."/>
            <person name="Ivanova N."/>
            <person name="Mavromatis K."/>
            <person name="Mikhailova N."/>
            <person name="Ovchinnikova G."/>
            <person name="Pati A."/>
            <person name="Brambilla E."/>
            <person name="Chen A."/>
            <person name="Palaniappan K."/>
            <person name="Land M."/>
            <person name="Hauser L."/>
            <person name="Chang Y."/>
            <person name="Jeffries C."/>
            <person name="Rohde M."/>
            <person name="Sikorski J."/>
            <person name="Spring S."/>
            <person name="Goker M."/>
            <person name="Detter J."/>
            <person name="Woyke T."/>
            <person name="Bristow J."/>
            <person name="Eisen J."/>
            <person name="Markowitz V."/>
            <person name="Hugenholtz P."/>
            <person name="Kyrpides N."/>
            <person name="Klenk H."/>
        </authorList>
    </citation>
    <scope>NUCLEOTIDE SEQUENCE [LARGE SCALE GENOMIC DNA]</scope>
    <source>
        <strain evidence="3">DSM 12680 / TGB-C1</strain>
    </source>
</reference>
<dbReference type="eggNOG" id="COG3949">
    <property type="taxonomic scope" value="Bacteria"/>
</dbReference>
<dbReference type="PANTHER" id="PTHR37814:SF1">
    <property type="entry name" value="MEMBRANE PROTEIN"/>
    <property type="match status" value="1"/>
</dbReference>
<feature type="transmembrane region" description="Helical" evidence="1">
    <location>
        <begin position="216"/>
        <end position="237"/>
    </location>
</feature>
<evidence type="ECO:0000256" key="1">
    <source>
        <dbReference type="SAM" id="Phobius"/>
    </source>
</evidence>
<evidence type="ECO:0000313" key="2">
    <source>
        <dbReference type="EMBL" id="ADI03104.1"/>
    </source>
</evidence>
<dbReference type="EMBL" id="CP002048">
    <property type="protein sequence ID" value="ADI03104.1"/>
    <property type="molecule type" value="Genomic_DNA"/>
</dbReference>
<feature type="transmembrane region" description="Helical" evidence="1">
    <location>
        <begin position="324"/>
        <end position="344"/>
    </location>
</feature>
<dbReference type="InterPro" id="IPR038728">
    <property type="entry name" value="YkvI-like"/>
</dbReference>
<feature type="transmembrane region" description="Helical" evidence="1">
    <location>
        <begin position="90"/>
        <end position="111"/>
    </location>
</feature>
<dbReference type="Proteomes" id="UP000000378">
    <property type="component" value="Chromosome"/>
</dbReference>
<evidence type="ECO:0000313" key="3">
    <source>
        <dbReference type="Proteomes" id="UP000000378"/>
    </source>
</evidence>
<dbReference type="PANTHER" id="PTHR37814">
    <property type="entry name" value="CONSERVED MEMBRANE PROTEIN"/>
    <property type="match status" value="1"/>
</dbReference>
<dbReference type="AlphaFoldDB" id="D7CKC0"/>
<feature type="transmembrane region" description="Helical" evidence="1">
    <location>
        <begin position="123"/>
        <end position="141"/>
    </location>
</feature>
<feature type="transmembrane region" description="Helical" evidence="1">
    <location>
        <begin position="182"/>
        <end position="204"/>
    </location>
</feature>
<keyword evidence="1" id="KW-1133">Transmembrane helix</keyword>
<dbReference type="STRING" id="643648.Slip_2368"/>
<accession>D7CKC0</accession>
<protein>
    <recommendedName>
        <fullName evidence="4">Transporter</fullName>
    </recommendedName>
</protein>
<proteinExistence type="predicted"/>
<keyword evidence="3" id="KW-1185">Reference proteome</keyword>
<reference evidence="2 3" key="2">
    <citation type="journal article" date="2010" name="Stand. Genomic Sci.">
        <title>Complete genome sequence of Syntrophothermus lipocalidus type strain (TGB-C1).</title>
        <authorList>
            <person name="Djao O.D."/>
            <person name="Zhang X."/>
            <person name="Lucas S."/>
            <person name="Lapidus A."/>
            <person name="Del Rio T.G."/>
            <person name="Nolan M."/>
            <person name="Tice H."/>
            <person name="Cheng J.F."/>
            <person name="Han C."/>
            <person name="Tapia R."/>
            <person name="Goodwin L."/>
            <person name="Pitluck S."/>
            <person name="Liolios K."/>
            <person name="Ivanova N."/>
            <person name="Mavromatis K."/>
            <person name="Mikhailova N."/>
            <person name="Ovchinnikova G."/>
            <person name="Pati A."/>
            <person name="Brambilla E."/>
            <person name="Chen A."/>
            <person name="Palaniappan K."/>
            <person name="Land M."/>
            <person name="Hauser L."/>
            <person name="Chang Y.J."/>
            <person name="Jeffries C.D."/>
            <person name="Rohde M."/>
            <person name="Sikorski J."/>
            <person name="Spring S."/>
            <person name="Goker M."/>
            <person name="Detter J.C."/>
            <person name="Woyke T."/>
            <person name="Bristow J."/>
            <person name="Eisen J.A."/>
            <person name="Markowitz V."/>
            <person name="Hugenholtz P."/>
            <person name="Kyrpides N.C."/>
            <person name="Klenk H.P."/>
        </authorList>
    </citation>
    <scope>NUCLEOTIDE SEQUENCE [LARGE SCALE GENOMIC DNA]</scope>
    <source>
        <strain evidence="3">DSM 12680 / TGB-C1</strain>
    </source>
</reference>
<keyword evidence="1" id="KW-0812">Transmembrane</keyword>
<organism evidence="2 3">
    <name type="scientific">Syntrophothermus lipocalidus (strain DSM 12680 / TGB-C1)</name>
    <dbReference type="NCBI Taxonomy" id="643648"/>
    <lineage>
        <taxon>Bacteria</taxon>
        <taxon>Bacillati</taxon>
        <taxon>Bacillota</taxon>
        <taxon>Clostridia</taxon>
        <taxon>Eubacteriales</taxon>
        <taxon>Syntrophomonadaceae</taxon>
        <taxon>Syntrophothermus</taxon>
    </lineage>
</organism>